<keyword evidence="2 7" id="KW-0812">Transmembrane</keyword>
<gene>
    <name evidence="10" type="ORF">TPA0910_52060</name>
</gene>
<keyword evidence="11" id="KW-1185">Reference proteome</keyword>
<dbReference type="InterPro" id="IPR036640">
    <property type="entry name" value="ABC1_TM_sf"/>
</dbReference>
<dbReference type="SUPFAM" id="SSF52540">
    <property type="entry name" value="P-loop containing nucleoside triphosphate hydrolases"/>
    <property type="match status" value="1"/>
</dbReference>
<evidence type="ECO:0000256" key="7">
    <source>
        <dbReference type="SAM" id="Phobius"/>
    </source>
</evidence>
<feature type="domain" description="ABC transporter" evidence="8">
    <location>
        <begin position="334"/>
        <end position="565"/>
    </location>
</feature>
<protein>
    <submittedName>
        <fullName evidence="10">ABC transporter ATP-binding protein</fullName>
    </submittedName>
</protein>
<evidence type="ECO:0000313" key="10">
    <source>
        <dbReference type="EMBL" id="GHJ30773.1"/>
    </source>
</evidence>
<evidence type="ECO:0000313" key="11">
    <source>
        <dbReference type="Proteomes" id="UP001054854"/>
    </source>
</evidence>
<keyword evidence="3" id="KW-0547">Nucleotide-binding</keyword>
<dbReference type="SUPFAM" id="SSF90123">
    <property type="entry name" value="ABC transporter transmembrane region"/>
    <property type="match status" value="1"/>
</dbReference>
<dbReference type="InterPro" id="IPR017871">
    <property type="entry name" value="ABC_transporter-like_CS"/>
</dbReference>
<evidence type="ECO:0000256" key="5">
    <source>
        <dbReference type="ARBA" id="ARBA00022989"/>
    </source>
</evidence>
<dbReference type="SMART" id="SM00382">
    <property type="entry name" value="AAA"/>
    <property type="match status" value="1"/>
</dbReference>
<feature type="transmembrane region" description="Helical" evidence="7">
    <location>
        <begin position="48"/>
        <end position="72"/>
    </location>
</feature>
<dbReference type="Proteomes" id="UP001054854">
    <property type="component" value="Unassembled WGS sequence"/>
</dbReference>
<sequence>MVGGTGTRLLRTAARAQAAGAAVLVATGCVSAAAQLALPAVLGKAVDALVGGIGFGRWLAACLGLVIVYVAFEAYSDYRAGVVQARSALFFRRTAANRLVGAGPRARTDGGPGGFAACILESAAAAAMGTNAAVWLALSLLPALVSLFMLWWTDVWIGLVFSCGLPVVAWCLRSFAVDSSLLVTSYLEEQSTVSSRLAEALGGARTIAASQTLEREVARVVEPLPRLRRSGDALWRLQAKVTSQSNVLFPLLHIAVVATAGLQLGRGRISSGQLLAASEYTAMGTGLGMTVLFVNQLARARSGAEQLETYAVLPPMEYGTAELPRPAPSTGLGVELRGVTVRRAGRTVLLGVDIAVPAGGVVALVGRSGSGKSTVAALMGRLFDPDRGAVLLGGVPARTLSRAALRHSVVFAFERPELIGDDIADTIAAGAPNATLDNVARAAGLARAASFIEKMPDGYRTGVESVVLSGGEMQRLGLARAFVRPARLVLLDDATSSLDMATEYEIDRALASGTSGATRVIVAHRASSAARADTVVWLDAGKVRATGTHGELWGLPGYRAIFQERPEPRTPLDAAGAAR</sequence>
<feature type="domain" description="ABC transmembrane type-1" evidence="9">
    <location>
        <begin position="22"/>
        <end position="299"/>
    </location>
</feature>
<dbReference type="EMBL" id="BNEK01000005">
    <property type="protein sequence ID" value="GHJ30773.1"/>
    <property type="molecule type" value="Genomic_DNA"/>
</dbReference>
<comment type="subcellular location">
    <subcellularLocation>
        <location evidence="1">Cell membrane</location>
        <topology evidence="1">Multi-pass membrane protein</topology>
    </subcellularLocation>
</comment>
<feature type="transmembrane region" description="Helical" evidence="7">
    <location>
        <begin position="21"/>
        <end position="42"/>
    </location>
</feature>
<dbReference type="PANTHER" id="PTHR43394:SF1">
    <property type="entry name" value="ATP-BINDING CASSETTE SUB-FAMILY B MEMBER 10, MITOCHONDRIAL"/>
    <property type="match status" value="1"/>
</dbReference>
<dbReference type="InterPro" id="IPR011527">
    <property type="entry name" value="ABC1_TM_dom"/>
</dbReference>
<dbReference type="InterPro" id="IPR027417">
    <property type="entry name" value="P-loop_NTPase"/>
</dbReference>
<dbReference type="PANTHER" id="PTHR43394">
    <property type="entry name" value="ATP-DEPENDENT PERMEASE MDL1, MITOCHONDRIAL"/>
    <property type="match status" value="1"/>
</dbReference>
<dbReference type="PROSITE" id="PS00211">
    <property type="entry name" value="ABC_TRANSPORTER_1"/>
    <property type="match status" value="1"/>
</dbReference>
<dbReference type="Gene3D" id="3.40.50.300">
    <property type="entry name" value="P-loop containing nucleotide triphosphate hydrolases"/>
    <property type="match status" value="1"/>
</dbReference>
<evidence type="ECO:0000256" key="3">
    <source>
        <dbReference type="ARBA" id="ARBA00022741"/>
    </source>
</evidence>
<evidence type="ECO:0000256" key="4">
    <source>
        <dbReference type="ARBA" id="ARBA00022840"/>
    </source>
</evidence>
<dbReference type="InterPro" id="IPR003593">
    <property type="entry name" value="AAA+_ATPase"/>
</dbReference>
<reference evidence="10" key="1">
    <citation type="submission" date="2024-05" db="EMBL/GenBank/DDBJ databases">
        <title>Whole genome shotgun sequence of Streptomyces hygroscopicus NBRC 113678.</title>
        <authorList>
            <person name="Komaki H."/>
            <person name="Tamura T."/>
        </authorList>
    </citation>
    <scope>NUCLEOTIDE SEQUENCE</scope>
    <source>
        <strain evidence="10">N11-34</strain>
    </source>
</reference>
<evidence type="ECO:0000256" key="6">
    <source>
        <dbReference type="ARBA" id="ARBA00023136"/>
    </source>
</evidence>
<organism evidence="10 11">
    <name type="scientific">Streptomyces hygroscopicus</name>
    <dbReference type="NCBI Taxonomy" id="1912"/>
    <lineage>
        <taxon>Bacteria</taxon>
        <taxon>Bacillati</taxon>
        <taxon>Actinomycetota</taxon>
        <taxon>Actinomycetes</taxon>
        <taxon>Kitasatosporales</taxon>
        <taxon>Streptomycetaceae</taxon>
        <taxon>Streptomyces</taxon>
        <taxon>Streptomyces violaceusniger group</taxon>
    </lineage>
</organism>
<comment type="caution">
    <text evidence="10">The sequence shown here is derived from an EMBL/GenBank/DDBJ whole genome shotgun (WGS) entry which is preliminary data.</text>
</comment>
<name>A0ABQ3U6F0_STRHY</name>
<evidence type="ECO:0000259" key="9">
    <source>
        <dbReference type="PROSITE" id="PS50929"/>
    </source>
</evidence>
<feature type="transmembrane region" description="Helical" evidence="7">
    <location>
        <begin position="155"/>
        <end position="172"/>
    </location>
</feature>
<dbReference type="PROSITE" id="PS50893">
    <property type="entry name" value="ABC_TRANSPORTER_2"/>
    <property type="match status" value="1"/>
</dbReference>
<evidence type="ECO:0000256" key="1">
    <source>
        <dbReference type="ARBA" id="ARBA00004651"/>
    </source>
</evidence>
<evidence type="ECO:0000259" key="8">
    <source>
        <dbReference type="PROSITE" id="PS50893"/>
    </source>
</evidence>
<dbReference type="Gene3D" id="1.20.1560.10">
    <property type="entry name" value="ABC transporter type 1, transmembrane domain"/>
    <property type="match status" value="1"/>
</dbReference>
<dbReference type="PROSITE" id="PS50929">
    <property type="entry name" value="ABC_TM1F"/>
    <property type="match status" value="1"/>
</dbReference>
<dbReference type="GO" id="GO:0005524">
    <property type="term" value="F:ATP binding"/>
    <property type="evidence" value="ECO:0007669"/>
    <property type="project" value="UniProtKB-KW"/>
</dbReference>
<keyword evidence="4 10" id="KW-0067">ATP-binding</keyword>
<feature type="transmembrane region" description="Helical" evidence="7">
    <location>
        <begin position="132"/>
        <end position="149"/>
    </location>
</feature>
<evidence type="ECO:0000256" key="2">
    <source>
        <dbReference type="ARBA" id="ARBA00022692"/>
    </source>
</evidence>
<keyword evidence="5 7" id="KW-1133">Transmembrane helix</keyword>
<dbReference type="InterPro" id="IPR039421">
    <property type="entry name" value="Type_1_exporter"/>
</dbReference>
<keyword evidence="6 7" id="KW-0472">Membrane</keyword>
<dbReference type="InterPro" id="IPR003439">
    <property type="entry name" value="ABC_transporter-like_ATP-bd"/>
</dbReference>
<proteinExistence type="predicted"/>
<dbReference type="Pfam" id="PF00005">
    <property type="entry name" value="ABC_tran"/>
    <property type="match status" value="1"/>
</dbReference>
<accession>A0ABQ3U6F0</accession>